<evidence type="ECO:0000313" key="2">
    <source>
        <dbReference type="EMBL" id="MBI5248709.1"/>
    </source>
</evidence>
<reference evidence="2" key="1">
    <citation type="submission" date="2020-07" db="EMBL/GenBank/DDBJ databases">
        <title>Huge and variable diversity of episymbiotic CPR bacteria and DPANN archaea in groundwater ecosystems.</title>
        <authorList>
            <person name="He C.Y."/>
            <person name="Keren R."/>
            <person name="Whittaker M."/>
            <person name="Farag I.F."/>
            <person name="Doudna J."/>
            <person name="Cate J.H.D."/>
            <person name="Banfield J.F."/>
        </authorList>
    </citation>
    <scope>NUCLEOTIDE SEQUENCE</scope>
    <source>
        <strain evidence="2">NC_groundwater_1664_Pr3_B-0.1um_52_9</strain>
    </source>
</reference>
<proteinExistence type="predicted"/>
<dbReference type="EMBL" id="JACRDE010000129">
    <property type="protein sequence ID" value="MBI5248709.1"/>
    <property type="molecule type" value="Genomic_DNA"/>
</dbReference>
<dbReference type="InterPro" id="IPR007076">
    <property type="entry name" value="TfoX_N"/>
</dbReference>
<sequence>MSYSESLDNRISEIVTTWENITRRKMFGGICYLLNGNMFSGVYKDYLILRLGEKEASAALELPPVRPCDITGRPMKGWVMVEERGFAGPKLTEWLQKARLFVETLPAK</sequence>
<feature type="domain" description="TfoX N-terminal" evidence="1">
    <location>
        <begin position="14"/>
        <end position="98"/>
    </location>
</feature>
<name>A0A9D6V0Z8_9BACT</name>
<organism evidence="2 3">
    <name type="scientific">Desulfomonile tiedjei</name>
    <dbReference type="NCBI Taxonomy" id="2358"/>
    <lineage>
        <taxon>Bacteria</taxon>
        <taxon>Pseudomonadati</taxon>
        <taxon>Thermodesulfobacteriota</taxon>
        <taxon>Desulfomonilia</taxon>
        <taxon>Desulfomonilales</taxon>
        <taxon>Desulfomonilaceae</taxon>
        <taxon>Desulfomonile</taxon>
    </lineage>
</organism>
<comment type="caution">
    <text evidence="2">The sequence shown here is derived from an EMBL/GenBank/DDBJ whole genome shotgun (WGS) entry which is preliminary data.</text>
</comment>
<evidence type="ECO:0000313" key="3">
    <source>
        <dbReference type="Proteomes" id="UP000807825"/>
    </source>
</evidence>
<dbReference type="Pfam" id="PF04993">
    <property type="entry name" value="TfoX_N"/>
    <property type="match status" value="1"/>
</dbReference>
<evidence type="ECO:0000259" key="1">
    <source>
        <dbReference type="Pfam" id="PF04993"/>
    </source>
</evidence>
<dbReference type="AlphaFoldDB" id="A0A9D6V0Z8"/>
<gene>
    <name evidence="2" type="ORF">HY912_04375</name>
</gene>
<accession>A0A9D6V0Z8</accession>
<dbReference type="Proteomes" id="UP000807825">
    <property type="component" value="Unassembled WGS sequence"/>
</dbReference>
<dbReference type="Gene3D" id="3.30.1460.30">
    <property type="entry name" value="YgaC/TfoX-N like chaperone"/>
    <property type="match status" value="1"/>
</dbReference>
<dbReference type="SUPFAM" id="SSF159894">
    <property type="entry name" value="YgaC/TfoX-N like"/>
    <property type="match status" value="1"/>
</dbReference>
<protein>
    <submittedName>
        <fullName evidence="2">TfoX/Sxy family protein</fullName>
    </submittedName>
</protein>